<protein>
    <submittedName>
        <fullName evidence="1">Uncharacterized protein</fullName>
    </submittedName>
</protein>
<name>A0A2P8FFS2_9RHOB</name>
<accession>A0A2P8FFS2</accession>
<sequence length="80" mass="9096">MWFRMHRHNFVRFLAQFVHTLDEKEKMKTQKSLTRTSTLILSAATMCLVMTAQIAPATVDASVTFSVPHDFDAGVLSDHE</sequence>
<organism evidence="1 2">
    <name type="scientific">Shimia abyssi</name>
    <dbReference type="NCBI Taxonomy" id="1662395"/>
    <lineage>
        <taxon>Bacteria</taxon>
        <taxon>Pseudomonadati</taxon>
        <taxon>Pseudomonadota</taxon>
        <taxon>Alphaproteobacteria</taxon>
        <taxon>Rhodobacterales</taxon>
        <taxon>Roseobacteraceae</taxon>
    </lineage>
</organism>
<gene>
    <name evidence="1" type="ORF">CLV88_103216</name>
</gene>
<evidence type="ECO:0000313" key="1">
    <source>
        <dbReference type="EMBL" id="PSL20569.1"/>
    </source>
</evidence>
<comment type="caution">
    <text evidence="1">The sequence shown here is derived from an EMBL/GenBank/DDBJ whole genome shotgun (WGS) entry which is preliminary data.</text>
</comment>
<evidence type="ECO:0000313" key="2">
    <source>
        <dbReference type="Proteomes" id="UP000240418"/>
    </source>
</evidence>
<dbReference type="AlphaFoldDB" id="A0A2P8FFS2"/>
<dbReference type="EMBL" id="PYGJ01000003">
    <property type="protein sequence ID" value="PSL20569.1"/>
    <property type="molecule type" value="Genomic_DNA"/>
</dbReference>
<proteinExistence type="predicted"/>
<dbReference type="Proteomes" id="UP000240418">
    <property type="component" value="Unassembled WGS sequence"/>
</dbReference>
<reference evidence="1 2" key="1">
    <citation type="submission" date="2018-03" db="EMBL/GenBank/DDBJ databases">
        <title>Genomic Encyclopedia of Archaeal and Bacterial Type Strains, Phase II (KMG-II): from individual species to whole genera.</title>
        <authorList>
            <person name="Goeker M."/>
        </authorList>
    </citation>
    <scope>NUCLEOTIDE SEQUENCE [LARGE SCALE GENOMIC DNA]</scope>
    <source>
        <strain evidence="1 2">DSM 100673</strain>
    </source>
</reference>
<keyword evidence="2" id="KW-1185">Reference proteome</keyword>